<dbReference type="AlphaFoldDB" id="A0A5R9GXI6"/>
<gene>
    <name evidence="1" type="ORF">FE246_08260</name>
</gene>
<dbReference type="EMBL" id="VBUF01000005">
    <property type="protein sequence ID" value="TLS70951.1"/>
    <property type="molecule type" value="Genomic_DNA"/>
</dbReference>
<proteinExistence type="predicted"/>
<reference evidence="1 2" key="1">
    <citation type="submission" date="2019-05" db="EMBL/GenBank/DDBJ databases">
        <title>Arcobacter cibarius and Arcobacter thereius providing challenges in identification an antibiotic susceptibility and Quinolone resistance.</title>
        <authorList>
            <person name="Busch A."/>
            <person name="Hanel I."/>
            <person name="Hotzel H."/>
            <person name="Tomaso H."/>
        </authorList>
    </citation>
    <scope>NUCLEOTIDE SEQUENCE [LARGE SCALE GENOMIC DNA]</scope>
    <source>
        <strain evidence="1 2">17CS1191_2</strain>
    </source>
</reference>
<protein>
    <recommendedName>
        <fullName evidence="3">Lipoprotein</fullName>
    </recommendedName>
</protein>
<name>A0A5R9GXI6_9BACT</name>
<dbReference type="PROSITE" id="PS51257">
    <property type="entry name" value="PROKAR_LIPOPROTEIN"/>
    <property type="match status" value="1"/>
</dbReference>
<evidence type="ECO:0000313" key="2">
    <source>
        <dbReference type="Proteomes" id="UP000308001"/>
    </source>
</evidence>
<evidence type="ECO:0000313" key="1">
    <source>
        <dbReference type="EMBL" id="TLS70951.1"/>
    </source>
</evidence>
<dbReference type="Proteomes" id="UP000308001">
    <property type="component" value="Unassembled WGS sequence"/>
</dbReference>
<sequence length="323" mass="38736">MRVNIIKFLVIILILGFFTSCGTPKSGKGTYTDASYFEPLRYENNGGHMTLDSERIIFKIRLNDDESNKEVQELFAEIPYIAYWKIVRNPLGMKPDYSICGDKPEYPDMKYRTWSEREELPEYIEYKKEIISYHKCTDNVTDTFDSKTVYKYYYAKMRQDHKIKYPKKSDMYYRWNINYYIGGVNDLAIEAVPEKYRENLDKLRSHKCHKWGASANHTCYDLPNGDKNIYYGIREEQYIIEEGKKVPKNRYPMDVRISEPIDWVEIEGIEINKDMYDYLEKVCERTYDCNLNVYKGELTEEQRDYIEAVKWDKDRVYEEKLTK</sequence>
<organism evidence="1 2">
    <name type="scientific">Aliarcobacter thereius</name>
    <dbReference type="NCBI Taxonomy" id="544718"/>
    <lineage>
        <taxon>Bacteria</taxon>
        <taxon>Pseudomonadati</taxon>
        <taxon>Campylobacterota</taxon>
        <taxon>Epsilonproteobacteria</taxon>
        <taxon>Campylobacterales</taxon>
        <taxon>Arcobacteraceae</taxon>
        <taxon>Aliarcobacter</taxon>
    </lineage>
</organism>
<comment type="caution">
    <text evidence="1">The sequence shown here is derived from an EMBL/GenBank/DDBJ whole genome shotgun (WGS) entry which is preliminary data.</text>
</comment>
<accession>A0A5R9GXI6</accession>
<dbReference type="RefSeq" id="WP_138143025.1">
    <property type="nucleotide sequence ID" value="NZ_VBUF01000005.1"/>
</dbReference>
<evidence type="ECO:0008006" key="3">
    <source>
        <dbReference type="Google" id="ProtNLM"/>
    </source>
</evidence>